<evidence type="ECO:0000256" key="1">
    <source>
        <dbReference type="SAM" id="MobiDB-lite"/>
    </source>
</evidence>
<reference evidence="3 4" key="1">
    <citation type="submission" date="2020-05" db="EMBL/GenBank/DDBJ databases">
        <title>Genome sequence of Isoptericola sp. JC619 isolated from Chilika lagoon, India.</title>
        <authorList>
            <person name="Kumar D."/>
            <person name="Appam K."/>
            <person name="Gandham S."/>
            <person name="Uppada J."/>
            <person name="Sasikala C."/>
            <person name="Venkata Ramana C."/>
        </authorList>
    </citation>
    <scope>NUCLEOTIDE SEQUENCE [LARGE SCALE GENOMIC DNA]</scope>
    <source>
        <strain evidence="3 4">JC619</strain>
    </source>
</reference>
<accession>A0A849K2B3</accession>
<dbReference type="AlphaFoldDB" id="A0A849K2B3"/>
<organism evidence="3 4">
    <name type="scientific">Isoptericola sediminis</name>
    <dbReference type="NCBI Taxonomy" id="2733572"/>
    <lineage>
        <taxon>Bacteria</taxon>
        <taxon>Bacillati</taxon>
        <taxon>Actinomycetota</taxon>
        <taxon>Actinomycetes</taxon>
        <taxon>Micrococcales</taxon>
        <taxon>Promicromonosporaceae</taxon>
        <taxon>Isoptericola</taxon>
    </lineage>
</organism>
<dbReference type="Proteomes" id="UP000557204">
    <property type="component" value="Unassembled WGS sequence"/>
</dbReference>
<evidence type="ECO:0000313" key="3">
    <source>
        <dbReference type="EMBL" id="NNU27348.1"/>
    </source>
</evidence>
<feature type="region of interest" description="Disordered" evidence="1">
    <location>
        <begin position="87"/>
        <end position="122"/>
    </location>
</feature>
<evidence type="ECO:0000313" key="4">
    <source>
        <dbReference type="Proteomes" id="UP000557204"/>
    </source>
</evidence>
<gene>
    <name evidence="3" type="ORF">HLI28_07300</name>
</gene>
<proteinExistence type="predicted"/>
<name>A0A849K2B3_9MICO</name>
<comment type="caution">
    <text evidence="3">The sequence shown here is derived from an EMBL/GenBank/DDBJ whole genome shotgun (WGS) entry which is preliminary data.</text>
</comment>
<dbReference type="EMBL" id="JABFAJ010000012">
    <property type="protein sequence ID" value="NNU27348.1"/>
    <property type="molecule type" value="Genomic_DNA"/>
</dbReference>
<dbReference type="RefSeq" id="WP_171246852.1">
    <property type="nucleotide sequence ID" value="NZ_JABFAJ010000012.1"/>
</dbReference>
<keyword evidence="4" id="KW-1185">Reference proteome</keyword>
<keyword evidence="2" id="KW-0732">Signal</keyword>
<feature type="chain" id="PRO_5032967711" description="DivIVA domain-containing protein" evidence="2">
    <location>
        <begin position="23"/>
        <end position="122"/>
    </location>
</feature>
<evidence type="ECO:0008006" key="5">
    <source>
        <dbReference type="Google" id="ProtNLM"/>
    </source>
</evidence>
<feature type="signal peptide" evidence="2">
    <location>
        <begin position="1"/>
        <end position="22"/>
    </location>
</feature>
<sequence>MVTFVVWSLASLLLCAAVFLVASVMENGDDDGEGLRGFVRDFRAGLRNRGAAPPPPPVDTDMDAFFAANVEEAPGYVDADELSDALQRAQGRVRPHGPVIRPLGSVRPRAPRTGSSPPAGDR</sequence>
<evidence type="ECO:0000256" key="2">
    <source>
        <dbReference type="SAM" id="SignalP"/>
    </source>
</evidence>
<protein>
    <recommendedName>
        <fullName evidence="5">DivIVA domain-containing protein</fullName>
    </recommendedName>
</protein>